<dbReference type="AlphaFoldDB" id="A0A401UJA8"/>
<evidence type="ECO:0000256" key="3">
    <source>
        <dbReference type="ARBA" id="ARBA00022448"/>
    </source>
</evidence>
<keyword evidence="12" id="KW-1185">Reference proteome</keyword>
<dbReference type="InterPro" id="IPR003849">
    <property type="entry name" value="Preprotein_translocase_YajC"/>
</dbReference>
<keyword evidence="3" id="KW-0813">Transport</keyword>
<evidence type="ECO:0000256" key="8">
    <source>
        <dbReference type="ARBA" id="ARBA00023010"/>
    </source>
</evidence>
<evidence type="ECO:0000256" key="7">
    <source>
        <dbReference type="ARBA" id="ARBA00022989"/>
    </source>
</evidence>
<keyword evidence="4" id="KW-1003">Cell membrane</keyword>
<keyword evidence="5 10" id="KW-0812">Transmembrane</keyword>
<evidence type="ECO:0000256" key="1">
    <source>
        <dbReference type="ARBA" id="ARBA00004162"/>
    </source>
</evidence>
<dbReference type="PANTHER" id="PTHR33909">
    <property type="entry name" value="SEC TRANSLOCON ACCESSORY COMPLEX SUBUNIT YAJC"/>
    <property type="match status" value="1"/>
</dbReference>
<dbReference type="Proteomes" id="UP000287872">
    <property type="component" value="Unassembled WGS sequence"/>
</dbReference>
<dbReference type="EMBL" id="BHYK01000005">
    <property type="protein sequence ID" value="GCD09640.1"/>
    <property type="molecule type" value="Genomic_DNA"/>
</dbReference>
<dbReference type="NCBIfam" id="TIGR00739">
    <property type="entry name" value="yajC"/>
    <property type="match status" value="1"/>
</dbReference>
<dbReference type="Pfam" id="PF02699">
    <property type="entry name" value="YajC"/>
    <property type="match status" value="1"/>
</dbReference>
<name>A0A401UJA8_9CLOT</name>
<accession>A0A401UJA8</accession>
<evidence type="ECO:0000256" key="9">
    <source>
        <dbReference type="ARBA" id="ARBA00023136"/>
    </source>
</evidence>
<comment type="similarity">
    <text evidence="2">Belongs to the YajC family.</text>
</comment>
<dbReference type="PRINTS" id="PR01853">
    <property type="entry name" value="YAJCTRNLCASE"/>
</dbReference>
<evidence type="ECO:0000256" key="6">
    <source>
        <dbReference type="ARBA" id="ARBA00022927"/>
    </source>
</evidence>
<keyword evidence="7 10" id="KW-1133">Transmembrane helix</keyword>
<dbReference type="PANTHER" id="PTHR33909:SF1">
    <property type="entry name" value="SEC TRANSLOCON ACCESSORY COMPLEX SUBUNIT YAJC"/>
    <property type="match status" value="1"/>
</dbReference>
<organism evidence="11 12">
    <name type="scientific">Clostridium tagluense</name>
    <dbReference type="NCBI Taxonomy" id="360422"/>
    <lineage>
        <taxon>Bacteria</taxon>
        <taxon>Bacillati</taxon>
        <taxon>Bacillota</taxon>
        <taxon>Clostridia</taxon>
        <taxon>Eubacteriales</taxon>
        <taxon>Clostridiaceae</taxon>
        <taxon>Clostridium</taxon>
    </lineage>
</organism>
<reference evidence="11 12" key="1">
    <citation type="submission" date="2018-11" db="EMBL/GenBank/DDBJ databases">
        <title>Genome sequencing and assembly of Clostridium tagluense strain A121.</title>
        <authorList>
            <person name="Murakami T."/>
            <person name="Segawa T."/>
            <person name="Shcherbakova V.A."/>
            <person name="Mori H."/>
            <person name="Yoshimura Y."/>
        </authorList>
    </citation>
    <scope>NUCLEOTIDE SEQUENCE [LARGE SCALE GENOMIC DNA]</scope>
    <source>
        <strain evidence="11 12">A121</strain>
    </source>
</reference>
<dbReference type="SMART" id="SM01323">
    <property type="entry name" value="YajC"/>
    <property type="match status" value="1"/>
</dbReference>
<evidence type="ECO:0000313" key="11">
    <source>
        <dbReference type="EMBL" id="GCD09640.1"/>
    </source>
</evidence>
<evidence type="ECO:0000256" key="2">
    <source>
        <dbReference type="ARBA" id="ARBA00006742"/>
    </source>
</evidence>
<evidence type="ECO:0000313" key="12">
    <source>
        <dbReference type="Proteomes" id="UP000287872"/>
    </source>
</evidence>
<keyword evidence="8" id="KW-0811">Translocation</keyword>
<comment type="caution">
    <text evidence="11">The sequence shown here is derived from an EMBL/GenBank/DDBJ whole genome shotgun (WGS) entry which is preliminary data.</text>
</comment>
<sequence length="97" mass="10813">MNQIVSLLPIILMLVVFYLVVFIPENKRKKKYAALLNDLKLNDEVMTKGGIIGKIVNLQEEFVILESGPDRAKIKLARTGIGSVRNSSSSDVVLEKK</sequence>
<keyword evidence="9 10" id="KW-0472">Membrane</keyword>
<evidence type="ECO:0008006" key="13">
    <source>
        <dbReference type="Google" id="ProtNLM"/>
    </source>
</evidence>
<evidence type="ECO:0000256" key="10">
    <source>
        <dbReference type="SAM" id="Phobius"/>
    </source>
</evidence>
<dbReference type="RefSeq" id="WP_124999235.1">
    <property type="nucleotide sequence ID" value="NZ_BHYK01000005.1"/>
</dbReference>
<dbReference type="GO" id="GO:0015031">
    <property type="term" value="P:protein transport"/>
    <property type="evidence" value="ECO:0007669"/>
    <property type="project" value="UniProtKB-KW"/>
</dbReference>
<gene>
    <name evidence="11" type="ORF">Ctaglu_12630</name>
</gene>
<dbReference type="GO" id="GO:0005886">
    <property type="term" value="C:plasma membrane"/>
    <property type="evidence" value="ECO:0007669"/>
    <property type="project" value="UniProtKB-SubCell"/>
</dbReference>
<evidence type="ECO:0000256" key="5">
    <source>
        <dbReference type="ARBA" id="ARBA00022692"/>
    </source>
</evidence>
<proteinExistence type="inferred from homology"/>
<dbReference type="OrthoDB" id="9800132at2"/>
<keyword evidence="6" id="KW-0653">Protein transport</keyword>
<comment type="subcellular location">
    <subcellularLocation>
        <location evidence="1">Cell membrane</location>
        <topology evidence="1">Single-pass membrane protein</topology>
    </subcellularLocation>
</comment>
<protein>
    <recommendedName>
        <fullName evidence="13">Preprotein translocase subunit YajC</fullName>
    </recommendedName>
</protein>
<feature type="transmembrane region" description="Helical" evidence="10">
    <location>
        <begin position="6"/>
        <end position="23"/>
    </location>
</feature>
<evidence type="ECO:0000256" key="4">
    <source>
        <dbReference type="ARBA" id="ARBA00022475"/>
    </source>
</evidence>